<dbReference type="AlphaFoldDB" id="A0A6G0SX09"/>
<dbReference type="Proteomes" id="UP000475862">
    <property type="component" value="Unassembled WGS sequence"/>
</dbReference>
<dbReference type="OrthoDB" id="10675490at2759"/>
<proteinExistence type="predicted"/>
<gene>
    <name evidence="1" type="ORF">AGLY_016728</name>
</gene>
<dbReference type="EMBL" id="VYZN01000518">
    <property type="protein sequence ID" value="KAE9522859.1"/>
    <property type="molecule type" value="Genomic_DNA"/>
</dbReference>
<evidence type="ECO:0000313" key="2">
    <source>
        <dbReference type="Proteomes" id="UP000475862"/>
    </source>
</evidence>
<sequence length="396" mass="46286">MVFCGITVVATLNIKFDCDVSKIIAFNYYAPQMLGQLAMKAFYHRFSSIYQILNLTISYTGNTKNTNVYHKILLRICKNKDQNNCKFLNEKVIEMYHTKMVVQEGWNSSFNKLVESANPSLWNVLRSLIVTEHNHMIVVQKSHVYTLIAEFYLIILSTNIRNQVTNYANYYTNNYNLKGLNTVKTLSKNIIKILLKNNYEKRRKMILLIALENVLLPDCKIFVSLIGLISKISVTIRNLTCRLKAKCDIITITLSDPGSAFLMRLFEFTDTTMTRWVYYCFSLSRQGPRIKARTSQLQYFILGYNVKRQGFYVYLCSFCDNAINDEWITPFWYLSKEKQIKFTLETSANSLSLCLMCEHYINRYDQDPCNFCNNSQLKNNKTLSLIYHFNAFNLEL</sequence>
<reference evidence="1 2" key="1">
    <citation type="submission" date="2019-08" db="EMBL/GenBank/DDBJ databases">
        <title>The genome of the soybean aphid Biotype 1, its phylome, world population structure and adaptation to the North American continent.</title>
        <authorList>
            <person name="Giordano R."/>
            <person name="Donthu R.K."/>
            <person name="Hernandez A.G."/>
            <person name="Wright C.L."/>
            <person name="Zimin A.V."/>
        </authorList>
    </citation>
    <scope>NUCLEOTIDE SEQUENCE [LARGE SCALE GENOMIC DNA]</scope>
    <source>
        <tissue evidence="1">Whole aphids</tissue>
    </source>
</reference>
<protein>
    <submittedName>
        <fullName evidence="1">Uncharacterized protein</fullName>
    </submittedName>
</protein>
<accession>A0A6G0SX09</accession>
<evidence type="ECO:0000313" key="1">
    <source>
        <dbReference type="EMBL" id="KAE9522859.1"/>
    </source>
</evidence>
<name>A0A6G0SX09_APHGL</name>
<comment type="caution">
    <text evidence="1">The sequence shown here is derived from an EMBL/GenBank/DDBJ whole genome shotgun (WGS) entry which is preliminary data.</text>
</comment>
<organism evidence="1 2">
    <name type="scientific">Aphis glycines</name>
    <name type="common">Soybean aphid</name>
    <dbReference type="NCBI Taxonomy" id="307491"/>
    <lineage>
        <taxon>Eukaryota</taxon>
        <taxon>Metazoa</taxon>
        <taxon>Ecdysozoa</taxon>
        <taxon>Arthropoda</taxon>
        <taxon>Hexapoda</taxon>
        <taxon>Insecta</taxon>
        <taxon>Pterygota</taxon>
        <taxon>Neoptera</taxon>
        <taxon>Paraneoptera</taxon>
        <taxon>Hemiptera</taxon>
        <taxon>Sternorrhyncha</taxon>
        <taxon>Aphidomorpha</taxon>
        <taxon>Aphidoidea</taxon>
        <taxon>Aphididae</taxon>
        <taxon>Aphidini</taxon>
        <taxon>Aphis</taxon>
        <taxon>Aphis</taxon>
    </lineage>
</organism>
<keyword evidence="2" id="KW-1185">Reference proteome</keyword>